<keyword evidence="3" id="KW-0813">Transport</keyword>
<gene>
    <name evidence="10" type="ORF">GBAR_LOCUS8122</name>
</gene>
<dbReference type="Pfam" id="PF03820">
    <property type="entry name" value="SFXNs"/>
    <property type="match status" value="1"/>
</dbReference>
<name>A0AA35RL26_GEOBA</name>
<accession>A0AA35RL26</accession>
<keyword evidence="5" id="KW-0029">Amino-acid transport</keyword>
<keyword evidence="11" id="KW-1185">Reference proteome</keyword>
<keyword evidence="4 9" id="KW-0812">Transmembrane</keyword>
<protein>
    <recommendedName>
        <fullName evidence="9">Sidoreflexin</fullName>
    </recommendedName>
</protein>
<dbReference type="GO" id="GO:0015075">
    <property type="term" value="F:monoatomic ion transmembrane transporter activity"/>
    <property type="evidence" value="ECO:0007669"/>
    <property type="project" value="InterPro"/>
</dbReference>
<feature type="transmembrane region" description="Helical" evidence="9">
    <location>
        <begin position="101"/>
        <end position="119"/>
    </location>
</feature>
<reference evidence="10" key="1">
    <citation type="submission" date="2023-03" db="EMBL/GenBank/DDBJ databases">
        <authorList>
            <person name="Steffen K."/>
            <person name="Cardenas P."/>
        </authorList>
    </citation>
    <scope>NUCLEOTIDE SEQUENCE</scope>
</reference>
<evidence type="ECO:0000256" key="3">
    <source>
        <dbReference type="ARBA" id="ARBA00022448"/>
    </source>
</evidence>
<comment type="similarity">
    <text evidence="2 9">Belongs to the sideroflexin family.</text>
</comment>
<evidence type="ECO:0000256" key="1">
    <source>
        <dbReference type="ARBA" id="ARBA00004225"/>
    </source>
</evidence>
<keyword evidence="8 9" id="KW-0472">Membrane</keyword>
<evidence type="ECO:0000256" key="8">
    <source>
        <dbReference type="ARBA" id="ARBA00023136"/>
    </source>
</evidence>
<dbReference type="AlphaFoldDB" id="A0AA35RL26"/>
<comment type="subcellular location">
    <subcellularLocation>
        <location evidence="1 9">Mitochondrion membrane</location>
        <topology evidence="1 9">Multi-pass membrane protein</topology>
    </subcellularLocation>
</comment>
<dbReference type="InterPro" id="IPR004686">
    <property type="entry name" value="Mtc"/>
</dbReference>
<dbReference type="GO" id="GO:0005743">
    <property type="term" value="C:mitochondrial inner membrane"/>
    <property type="evidence" value="ECO:0007669"/>
    <property type="project" value="TreeGrafter"/>
</dbReference>
<dbReference type="GO" id="GO:0140300">
    <property type="term" value="P:serine import into mitochondrion"/>
    <property type="evidence" value="ECO:0007669"/>
    <property type="project" value="TreeGrafter"/>
</dbReference>
<keyword evidence="7 9" id="KW-0496">Mitochondrion</keyword>
<evidence type="ECO:0000256" key="9">
    <source>
        <dbReference type="RuleBase" id="RU362000"/>
    </source>
</evidence>
<evidence type="ECO:0000256" key="2">
    <source>
        <dbReference type="ARBA" id="ARBA00005974"/>
    </source>
</evidence>
<keyword evidence="6 9" id="KW-1133">Transmembrane helix</keyword>
<organism evidence="10 11">
    <name type="scientific">Geodia barretti</name>
    <name type="common">Barrett's horny sponge</name>
    <dbReference type="NCBI Taxonomy" id="519541"/>
    <lineage>
        <taxon>Eukaryota</taxon>
        <taxon>Metazoa</taxon>
        <taxon>Porifera</taxon>
        <taxon>Demospongiae</taxon>
        <taxon>Heteroscleromorpha</taxon>
        <taxon>Tetractinellida</taxon>
        <taxon>Astrophorina</taxon>
        <taxon>Geodiidae</taxon>
        <taxon>Geodia</taxon>
    </lineage>
</organism>
<dbReference type="Proteomes" id="UP001174909">
    <property type="component" value="Unassembled WGS sequence"/>
</dbReference>
<dbReference type="PANTHER" id="PTHR11153">
    <property type="entry name" value="SIDEROFLEXIN"/>
    <property type="match status" value="1"/>
</dbReference>
<evidence type="ECO:0000256" key="7">
    <source>
        <dbReference type="ARBA" id="ARBA00023128"/>
    </source>
</evidence>
<comment type="caution">
    <text evidence="9">Lacks conserved residue(s) required for the propagation of feature annotation.</text>
</comment>
<evidence type="ECO:0000313" key="10">
    <source>
        <dbReference type="EMBL" id="CAI8012678.1"/>
    </source>
</evidence>
<evidence type="ECO:0000256" key="6">
    <source>
        <dbReference type="ARBA" id="ARBA00022989"/>
    </source>
</evidence>
<dbReference type="PANTHER" id="PTHR11153:SF14">
    <property type="entry name" value="SIDEROFLEXIN-2"/>
    <property type="match status" value="1"/>
</dbReference>
<feature type="transmembrane region" description="Helical" evidence="9">
    <location>
        <begin position="268"/>
        <end position="290"/>
    </location>
</feature>
<dbReference type="NCBIfam" id="TIGR00798">
    <property type="entry name" value="mtc"/>
    <property type="match status" value="1"/>
</dbReference>
<evidence type="ECO:0000256" key="4">
    <source>
        <dbReference type="ARBA" id="ARBA00022692"/>
    </source>
</evidence>
<comment type="caution">
    <text evidence="10">The sequence shown here is derived from an EMBL/GenBank/DDBJ whole genome shotgun (WGS) entry which is preliminary data.</text>
</comment>
<evidence type="ECO:0000313" key="11">
    <source>
        <dbReference type="Proteomes" id="UP001174909"/>
    </source>
</evidence>
<evidence type="ECO:0000256" key="5">
    <source>
        <dbReference type="ARBA" id="ARBA00022970"/>
    </source>
</evidence>
<sequence>MSLSSKQPPDLVPSPVNDISQLRWDQATFLGRLNHFSRITDPRLLLKSRRDVGAAQHLYHLAKEGHVPRGTTQTQLYHAQTLYHSAVHPDSDGIMHPMGRMSAQVPFGMVITGILLALYKTTPQVMFAQFINQTFNAFVNYTNRNAKSQTTNQQIGISYVGAMTGAVGVSVIANKLVKGAPPLVGRFVPFLAVATANCINIPMMRQGEISNGVIVLDKDGHQLGESKKAAAKGITQVCLSRITMAVPGMLLSPVIMERLERYKFFRRGLVFSTGIQTLLCGISLIVMVPVGCALFPQTSSIQVANLEKPLRDKIQHSSPSTKVVYFNKGL</sequence>
<dbReference type="EMBL" id="CASHTH010001210">
    <property type="protein sequence ID" value="CAI8012678.1"/>
    <property type="molecule type" value="Genomic_DNA"/>
</dbReference>
<proteinExistence type="inferred from homology"/>